<dbReference type="CDD" id="cd11386">
    <property type="entry name" value="MCP_signal"/>
    <property type="match status" value="1"/>
</dbReference>
<feature type="domain" description="HAMP" evidence="14">
    <location>
        <begin position="220"/>
        <end position="272"/>
    </location>
</feature>
<evidence type="ECO:0000256" key="8">
    <source>
        <dbReference type="ARBA" id="ARBA00023224"/>
    </source>
</evidence>
<dbReference type="InterPro" id="IPR004089">
    <property type="entry name" value="MCPsignal_dom"/>
</dbReference>
<keyword evidence="6 12" id="KW-1133">Transmembrane helix</keyword>
<keyword evidence="5 12" id="KW-0812">Transmembrane</keyword>
<keyword evidence="7 12" id="KW-0472">Membrane</keyword>
<feature type="domain" description="Methyl-accepting transducer" evidence="13">
    <location>
        <begin position="277"/>
        <end position="513"/>
    </location>
</feature>
<evidence type="ECO:0000256" key="1">
    <source>
        <dbReference type="ARBA" id="ARBA00004651"/>
    </source>
</evidence>
<dbReference type="Pfam" id="PF00015">
    <property type="entry name" value="MCPsignal"/>
    <property type="match status" value="1"/>
</dbReference>
<evidence type="ECO:0000256" key="9">
    <source>
        <dbReference type="ARBA" id="ARBA00029447"/>
    </source>
</evidence>
<dbReference type="InterPro" id="IPR003122">
    <property type="entry name" value="Tar_rcpt_lig-bd"/>
</dbReference>
<name>A0A385Z5T5_9PSED</name>
<proteinExistence type="inferred from homology"/>
<evidence type="ECO:0000256" key="10">
    <source>
        <dbReference type="PROSITE-ProRule" id="PRU00284"/>
    </source>
</evidence>
<dbReference type="GO" id="GO:0007165">
    <property type="term" value="P:signal transduction"/>
    <property type="evidence" value="ECO:0007669"/>
    <property type="project" value="UniProtKB-KW"/>
</dbReference>
<dbReference type="PROSITE" id="PS50111">
    <property type="entry name" value="CHEMOTAXIS_TRANSDUC_2"/>
    <property type="match status" value="1"/>
</dbReference>
<dbReference type="SMART" id="SM00283">
    <property type="entry name" value="MA"/>
    <property type="match status" value="1"/>
</dbReference>
<accession>A0A385Z5T5</accession>
<dbReference type="KEGG" id="pcav:D3880_17480"/>
<dbReference type="RefSeq" id="WP_119894696.1">
    <property type="nucleotide sequence ID" value="NZ_CP032419.1"/>
</dbReference>
<evidence type="ECO:0000256" key="2">
    <source>
        <dbReference type="ARBA" id="ARBA00022475"/>
    </source>
</evidence>
<dbReference type="PANTHER" id="PTHR32089:SF119">
    <property type="entry name" value="METHYL-ACCEPTING CHEMOTAXIS PROTEIN CTPL"/>
    <property type="match status" value="1"/>
</dbReference>
<keyword evidence="16" id="KW-1185">Reference proteome</keyword>
<dbReference type="GO" id="GO:0005886">
    <property type="term" value="C:plasma membrane"/>
    <property type="evidence" value="ECO:0007669"/>
    <property type="project" value="UniProtKB-SubCell"/>
</dbReference>
<dbReference type="Pfam" id="PF02203">
    <property type="entry name" value="TarH"/>
    <property type="match status" value="1"/>
</dbReference>
<dbReference type="Proteomes" id="UP000265560">
    <property type="component" value="Chromosome"/>
</dbReference>
<dbReference type="SUPFAM" id="SSF58104">
    <property type="entry name" value="Methyl-accepting chemotaxis protein (MCP) signaling domain"/>
    <property type="match status" value="1"/>
</dbReference>
<dbReference type="GO" id="GO:0006935">
    <property type="term" value="P:chemotaxis"/>
    <property type="evidence" value="ECO:0007669"/>
    <property type="project" value="UniProtKB-KW"/>
</dbReference>
<keyword evidence="11" id="KW-0175">Coiled coil</keyword>
<dbReference type="SMART" id="SM00304">
    <property type="entry name" value="HAMP"/>
    <property type="match status" value="2"/>
</dbReference>
<comment type="similarity">
    <text evidence="9">Belongs to the methyl-accepting chemotaxis (MCP) protein family.</text>
</comment>
<dbReference type="InterPro" id="IPR003660">
    <property type="entry name" value="HAMP_dom"/>
</dbReference>
<keyword evidence="3" id="KW-0488">Methylation</keyword>
<sequence>MFKTITIAQRLWFWALLASLLFFAAVGFGWYGLQLARDSLRTVHDEHLAALLGFGDIQKRLDDNRRLALLAFQYDPEGPLAVAHDRPVGATLDIIEANNGEIARLWGLYLQRPLGDEEKQAADAFSAHYATWLSELEMAVESLRVADFSTRYVVSFLRLGEPEGEAASEALAKLRAFQEDGIARAYQAAQQRYRLTVTVYLMLAVLGALAGSVTAYSTLRRLKMAFAIASDSLRAIARGDLSSKVAKTGNDEFGRMLADVALMRDNLHGLIAEMRQQVQRLSVEARQLAGTAAHASAAAQEQAAAVGGISSAVEQLSVSINEVEDHAGASRRITQESAGRSGESEGFISDMAEEMHGIAAAVTDTAQHVRELEAFSGDISGVLNVIKAVAEQTNLLALNAAIEAARAGEQGRGFAVVADEVRLLAQRTASSIAEISSTVTRIQEGTREVVVGMERAVTRVQGGASLAQKAGASVAQIRTGTAQVIRVVDDIGAVLKAQVEATREIAQRVEGVSTGTGELSANAGRSAAAAVDLEHLAESLKQLSERFNIGAGDSAAIS</sequence>
<comment type="subcellular location">
    <subcellularLocation>
        <location evidence="1">Cell membrane</location>
        <topology evidence="1">Multi-pass membrane protein</topology>
    </subcellularLocation>
</comment>
<feature type="transmembrane region" description="Helical" evidence="12">
    <location>
        <begin position="197"/>
        <end position="216"/>
    </location>
</feature>
<reference evidence="16" key="1">
    <citation type="submission" date="2018-09" db="EMBL/GenBank/DDBJ databases">
        <authorList>
            <person name="Zhu H."/>
        </authorList>
    </citation>
    <scope>NUCLEOTIDE SEQUENCE [LARGE SCALE GENOMIC DNA]</scope>
    <source>
        <strain evidence="16">K2W31S-8</strain>
    </source>
</reference>
<evidence type="ECO:0000256" key="4">
    <source>
        <dbReference type="ARBA" id="ARBA00022500"/>
    </source>
</evidence>
<dbReference type="OrthoDB" id="9129300at2"/>
<dbReference type="FunFam" id="1.10.287.950:FF:000001">
    <property type="entry name" value="Methyl-accepting chemotaxis sensory transducer"/>
    <property type="match status" value="1"/>
</dbReference>
<feature type="coiled-coil region" evidence="11">
    <location>
        <begin position="264"/>
        <end position="291"/>
    </location>
</feature>
<keyword evidence="8 10" id="KW-0807">Transducer</keyword>
<organism evidence="15 16">
    <name type="scientific">Pseudomonas cavernae</name>
    <dbReference type="NCBI Taxonomy" id="2320867"/>
    <lineage>
        <taxon>Bacteria</taxon>
        <taxon>Pseudomonadati</taxon>
        <taxon>Pseudomonadota</taxon>
        <taxon>Gammaproteobacteria</taxon>
        <taxon>Pseudomonadales</taxon>
        <taxon>Pseudomonadaceae</taxon>
        <taxon>Pseudomonas</taxon>
    </lineage>
</organism>
<evidence type="ECO:0000256" key="11">
    <source>
        <dbReference type="SAM" id="Coils"/>
    </source>
</evidence>
<dbReference type="AlphaFoldDB" id="A0A385Z5T5"/>
<keyword evidence="4" id="KW-0145">Chemotaxis</keyword>
<evidence type="ECO:0000256" key="12">
    <source>
        <dbReference type="SAM" id="Phobius"/>
    </source>
</evidence>
<dbReference type="CDD" id="cd06225">
    <property type="entry name" value="HAMP"/>
    <property type="match status" value="1"/>
</dbReference>
<evidence type="ECO:0000313" key="15">
    <source>
        <dbReference type="EMBL" id="AYC34041.1"/>
    </source>
</evidence>
<dbReference type="EMBL" id="CP032419">
    <property type="protein sequence ID" value="AYC34041.1"/>
    <property type="molecule type" value="Genomic_DNA"/>
</dbReference>
<gene>
    <name evidence="15" type="ORF">D3880_17480</name>
</gene>
<evidence type="ECO:0000256" key="3">
    <source>
        <dbReference type="ARBA" id="ARBA00022481"/>
    </source>
</evidence>
<evidence type="ECO:0000259" key="14">
    <source>
        <dbReference type="PROSITE" id="PS50885"/>
    </source>
</evidence>
<feature type="transmembrane region" description="Helical" evidence="12">
    <location>
        <begin position="12"/>
        <end position="33"/>
    </location>
</feature>
<evidence type="ECO:0000313" key="16">
    <source>
        <dbReference type="Proteomes" id="UP000265560"/>
    </source>
</evidence>
<dbReference type="PROSITE" id="PS50885">
    <property type="entry name" value="HAMP"/>
    <property type="match status" value="1"/>
</dbReference>
<evidence type="ECO:0000256" key="5">
    <source>
        <dbReference type="ARBA" id="ARBA00022692"/>
    </source>
</evidence>
<keyword evidence="2" id="KW-1003">Cell membrane</keyword>
<dbReference type="PANTHER" id="PTHR32089">
    <property type="entry name" value="METHYL-ACCEPTING CHEMOTAXIS PROTEIN MCPB"/>
    <property type="match status" value="1"/>
</dbReference>
<evidence type="ECO:0000256" key="6">
    <source>
        <dbReference type="ARBA" id="ARBA00022989"/>
    </source>
</evidence>
<evidence type="ECO:0000259" key="13">
    <source>
        <dbReference type="PROSITE" id="PS50111"/>
    </source>
</evidence>
<protein>
    <submittedName>
        <fullName evidence="15">Methyl-accepting chemotaxis protein</fullName>
    </submittedName>
</protein>
<evidence type="ECO:0000256" key="7">
    <source>
        <dbReference type="ARBA" id="ARBA00023136"/>
    </source>
</evidence>
<dbReference type="Gene3D" id="1.10.287.950">
    <property type="entry name" value="Methyl-accepting chemotaxis protein"/>
    <property type="match status" value="1"/>
</dbReference>